<feature type="transmembrane region" description="Helical" evidence="5">
    <location>
        <begin position="149"/>
        <end position="172"/>
    </location>
</feature>
<evidence type="ECO:0000256" key="3">
    <source>
        <dbReference type="ARBA" id="ARBA00045280"/>
    </source>
</evidence>
<dbReference type="PANTHER" id="PTHR43829">
    <property type="entry name" value="AQUAPORIN OR AQUAGLYCEROPORIN RELATED"/>
    <property type="match status" value="1"/>
</dbReference>
<keyword evidence="5" id="KW-1133">Transmembrane helix</keyword>
<dbReference type="PROSITE" id="PS00221">
    <property type="entry name" value="MIP"/>
    <property type="match status" value="1"/>
</dbReference>
<dbReference type="GO" id="GO:0015254">
    <property type="term" value="F:glycerol channel activity"/>
    <property type="evidence" value="ECO:0007669"/>
    <property type="project" value="TreeGrafter"/>
</dbReference>
<dbReference type="AlphaFoldDB" id="A0A8J2JQF3"/>
<feature type="region of interest" description="Disordered" evidence="4">
    <location>
        <begin position="297"/>
        <end position="343"/>
    </location>
</feature>
<gene>
    <name evidence="6" type="ORF">AFUS01_LOCUS11304</name>
</gene>
<proteinExistence type="inferred from homology"/>
<dbReference type="OrthoDB" id="3222at2759"/>
<keyword evidence="7" id="KW-1185">Reference proteome</keyword>
<evidence type="ECO:0000256" key="5">
    <source>
        <dbReference type="SAM" id="Phobius"/>
    </source>
</evidence>
<sequence length="343" mass="37381">MFFVCGSGMQHFIQKGNDSMQPTLGQMFGLLAAILITGGASGAHFNPAVTLGLAIVGECKWAVLPLYSVCQLLGGYIGAGLAAAVYYWLPLSEEKSFSEYFTDAGVFSPIRDTPIGSGFLDQILTTCILMMTIAACVDPRNMGVPKHLVGFYIILTVSAIIMCFGENAGAALNPARDLGPRLMAITLGYNSTHIFMSNEGKDHWWTVGTFGPMIGGALGSYLYILLIGIHLDDATDAEKTNEDDDNNNNGDWRATQFVPKGVTNPGFPKDTVEEFSPQTMQNIPRLQPTQQSMMQNVPQNTTPHNGYSRYGGGHNNNNNNNAYNNYSSNNANMRDDMRQRQGY</sequence>
<evidence type="ECO:0000256" key="2">
    <source>
        <dbReference type="ARBA" id="ARBA00022448"/>
    </source>
</evidence>
<dbReference type="EMBL" id="CAJVCH010086548">
    <property type="protein sequence ID" value="CAG7722135.1"/>
    <property type="molecule type" value="Genomic_DNA"/>
</dbReference>
<dbReference type="Proteomes" id="UP000708208">
    <property type="component" value="Unassembled WGS sequence"/>
</dbReference>
<comment type="similarity">
    <text evidence="1">Belongs to the MIP/aquaporin (TC 1.A.8) family.</text>
</comment>
<feature type="transmembrane region" description="Helical" evidence="5">
    <location>
        <begin position="66"/>
        <end position="89"/>
    </location>
</feature>
<protein>
    <recommendedName>
        <fullName evidence="8">Aquaporin</fullName>
    </recommendedName>
</protein>
<dbReference type="Pfam" id="PF00230">
    <property type="entry name" value="MIP"/>
    <property type="match status" value="1"/>
</dbReference>
<keyword evidence="5" id="KW-0812">Transmembrane</keyword>
<feature type="transmembrane region" description="Helical" evidence="5">
    <location>
        <begin position="119"/>
        <end position="137"/>
    </location>
</feature>
<accession>A0A8J2JQF3</accession>
<evidence type="ECO:0008006" key="8">
    <source>
        <dbReference type="Google" id="ProtNLM"/>
    </source>
</evidence>
<feature type="transmembrane region" description="Helical" evidence="5">
    <location>
        <begin position="27"/>
        <end position="54"/>
    </location>
</feature>
<dbReference type="GO" id="GO:0005886">
    <property type="term" value="C:plasma membrane"/>
    <property type="evidence" value="ECO:0007669"/>
    <property type="project" value="TreeGrafter"/>
</dbReference>
<feature type="compositionally biased region" description="Low complexity" evidence="4">
    <location>
        <begin position="315"/>
        <end position="332"/>
    </location>
</feature>
<keyword evidence="5" id="KW-0472">Membrane</keyword>
<evidence type="ECO:0000256" key="4">
    <source>
        <dbReference type="SAM" id="MobiDB-lite"/>
    </source>
</evidence>
<keyword evidence="2" id="KW-0813">Transport</keyword>
<evidence type="ECO:0000313" key="7">
    <source>
        <dbReference type="Proteomes" id="UP000708208"/>
    </source>
</evidence>
<dbReference type="InterPro" id="IPR022357">
    <property type="entry name" value="MIP_CS"/>
</dbReference>
<dbReference type="InterPro" id="IPR000425">
    <property type="entry name" value="MIP"/>
</dbReference>
<feature type="compositionally biased region" description="Basic and acidic residues" evidence="4">
    <location>
        <begin position="333"/>
        <end position="343"/>
    </location>
</feature>
<organism evidence="6 7">
    <name type="scientific">Allacma fusca</name>
    <dbReference type="NCBI Taxonomy" id="39272"/>
    <lineage>
        <taxon>Eukaryota</taxon>
        <taxon>Metazoa</taxon>
        <taxon>Ecdysozoa</taxon>
        <taxon>Arthropoda</taxon>
        <taxon>Hexapoda</taxon>
        <taxon>Collembola</taxon>
        <taxon>Symphypleona</taxon>
        <taxon>Sminthuridae</taxon>
        <taxon>Allacma</taxon>
    </lineage>
</organism>
<feature type="transmembrane region" description="Helical" evidence="5">
    <location>
        <begin position="204"/>
        <end position="229"/>
    </location>
</feature>
<name>A0A8J2JQF3_9HEXA</name>
<dbReference type="InterPro" id="IPR050363">
    <property type="entry name" value="MIP/Aquaporin"/>
</dbReference>
<dbReference type="PANTHER" id="PTHR43829:SF9">
    <property type="entry name" value="AQUAPORIN-9"/>
    <property type="match status" value="1"/>
</dbReference>
<comment type="function">
    <text evidence="3">Aquaglyceroporin that may modulate the water content and osmolytes during anhydrobiosis.</text>
</comment>
<feature type="region of interest" description="Disordered" evidence="4">
    <location>
        <begin position="237"/>
        <end position="267"/>
    </location>
</feature>
<reference evidence="6" key="1">
    <citation type="submission" date="2021-06" db="EMBL/GenBank/DDBJ databases">
        <authorList>
            <person name="Hodson N. C."/>
            <person name="Mongue J. A."/>
            <person name="Jaron S. K."/>
        </authorList>
    </citation>
    <scope>NUCLEOTIDE SEQUENCE</scope>
</reference>
<dbReference type="GO" id="GO:0015250">
    <property type="term" value="F:water channel activity"/>
    <property type="evidence" value="ECO:0007669"/>
    <property type="project" value="TreeGrafter"/>
</dbReference>
<comment type="caution">
    <text evidence="6">The sequence shown here is derived from an EMBL/GenBank/DDBJ whole genome shotgun (WGS) entry which is preliminary data.</text>
</comment>
<evidence type="ECO:0000313" key="6">
    <source>
        <dbReference type="EMBL" id="CAG7722135.1"/>
    </source>
</evidence>
<evidence type="ECO:0000256" key="1">
    <source>
        <dbReference type="ARBA" id="ARBA00006175"/>
    </source>
</evidence>